<evidence type="ECO:0000256" key="4">
    <source>
        <dbReference type="PROSITE-ProRule" id="PRU00176"/>
    </source>
</evidence>
<evidence type="ECO:0000256" key="3">
    <source>
        <dbReference type="ARBA" id="ARBA00023242"/>
    </source>
</evidence>
<dbReference type="PROSITE" id="PS50102">
    <property type="entry name" value="RRM"/>
    <property type="match status" value="1"/>
</dbReference>
<name>A0A1W4WR89_AGRPL</name>
<keyword evidence="3" id="KW-0539">Nucleus</keyword>
<dbReference type="InterPro" id="IPR000504">
    <property type="entry name" value="RRM_dom"/>
</dbReference>
<feature type="domain" description="RRM" evidence="6">
    <location>
        <begin position="26"/>
        <end position="104"/>
    </location>
</feature>
<feature type="compositionally biased region" description="Polar residues" evidence="5">
    <location>
        <begin position="542"/>
        <end position="559"/>
    </location>
</feature>
<evidence type="ECO:0000259" key="6">
    <source>
        <dbReference type="PROSITE" id="PS50102"/>
    </source>
</evidence>
<dbReference type="GO" id="GO:0050684">
    <property type="term" value="P:regulation of mRNA processing"/>
    <property type="evidence" value="ECO:0007669"/>
    <property type="project" value="TreeGrafter"/>
</dbReference>
<dbReference type="InterPro" id="IPR035979">
    <property type="entry name" value="RBD_domain_sf"/>
</dbReference>
<dbReference type="SUPFAM" id="SSF54928">
    <property type="entry name" value="RNA-binding domain, RBD"/>
    <property type="match status" value="1"/>
</dbReference>
<evidence type="ECO:0000256" key="1">
    <source>
        <dbReference type="ARBA" id="ARBA00004123"/>
    </source>
</evidence>
<feature type="compositionally biased region" description="Basic and acidic residues" evidence="5">
    <location>
        <begin position="434"/>
        <end position="446"/>
    </location>
</feature>
<organism evidence="7 8">
    <name type="scientific">Agrilus planipennis</name>
    <name type="common">Emerald ash borer</name>
    <name type="synonym">Agrilus marcopoli</name>
    <dbReference type="NCBI Taxonomy" id="224129"/>
    <lineage>
        <taxon>Eukaryota</taxon>
        <taxon>Metazoa</taxon>
        <taxon>Ecdysozoa</taxon>
        <taxon>Arthropoda</taxon>
        <taxon>Hexapoda</taxon>
        <taxon>Insecta</taxon>
        <taxon>Pterygota</taxon>
        <taxon>Neoptera</taxon>
        <taxon>Endopterygota</taxon>
        <taxon>Coleoptera</taxon>
        <taxon>Polyphaga</taxon>
        <taxon>Elateriformia</taxon>
        <taxon>Buprestoidea</taxon>
        <taxon>Buprestidae</taxon>
        <taxon>Agrilinae</taxon>
        <taxon>Agrilus</taxon>
    </lineage>
</organism>
<dbReference type="SMART" id="SM00360">
    <property type="entry name" value="RRM"/>
    <property type="match status" value="1"/>
</dbReference>
<sequence>MKEKLENESSTTKQKPGAKQAPTKSRNLWITNISQNTRATELKQALSEYGKVIGAKVVINAKYPGACCYGYVTMETAEDADNCIAKLNNTELNGQIIKIEKVRTDHMNMKTKQKSDKEEGKTKSNQDESEKNKKDEDGKKDAKEDKEKDKDGKEVNEKHSLEKKDSKRSDSKKPESLSGKSDHKKRSHSYDRHRHHEKEQHGKERRKSRSKSRGDRSLSSKSKARSDKERDMLTFDKIKEERERQRLREKERILREESRRRREEALRQREIERQQRSEAARLEREREKLRIEREKLEREKAEIIRLERERQKLEREKLELEKLELQRAKMRLQEEDRRPVKRAAPYRDDPYDERKRITNDRRYEEAPPAPRNMVLYPYRYEAPSTIKAPSPPRKIVPSKEYKSRDRSHASSMSRGPPPPTAITKYEGSSVFNISRERDVREARSRESNSNAAPSGRYDRDRDRSPHYRVRDDRDRRAVPDHKSDVRSRDHRYDAAPKDTGRFEGRGGNNWPHPGTPSGKPFTSNSTGGTSSGKSWNKDSWRSSDSSGQDRWNSSNTTRTSGSLSSGAFSNSSNMNMTPSCPPPPGINNYSSDRFDYKSMSGMRKY</sequence>
<evidence type="ECO:0000256" key="5">
    <source>
        <dbReference type="SAM" id="MobiDB-lite"/>
    </source>
</evidence>
<feature type="compositionally biased region" description="Basic residues" evidence="5">
    <location>
        <begin position="182"/>
        <end position="196"/>
    </location>
</feature>
<proteinExistence type="predicted"/>
<dbReference type="AlphaFoldDB" id="A0A1W4WR89"/>
<feature type="compositionally biased region" description="Basic and acidic residues" evidence="5">
    <location>
        <begin position="212"/>
        <end position="284"/>
    </location>
</feature>
<dbReference type="Proteomes" id="UP000192223">
    <property type="component" value="Unplaced"/>
</dbReference>
<protein>
    <submittedName>
        <fullName evidence="8">Scaffold attachment factor B2 isoform X3</fullName>
    </submittedName>
</protein>
<feature type="compositionally biased region" description="Basic and acidic residues" evidence="5">
    <location>
        <begin position="397"/>
        <end position="408"/>
    </location>
</feature>
<dbReference type="GO" id="GO:0005634">
    <property type="term" value="C:nucleus"/>
    <property type="evidence" value="ECO:0007669"/>
    <property type="project" value="UniProtKB-SubCell"/>
</dbReference>
<dbReference type="Gene3D" id="3.30.70.330">
    <property type="match status" value="1"/>
</dbReference>
<feature type="region of interest" description="Disordered" evidence="5">
    <location>
        <begin position="103"/>
        <end position="284"/>
    </location>
</feature>
<keyword evidence="2 4" id="KW-0694">RNA-binding</keyword>
<keyword evidence="7" id="KW-1185">Reference proteome</keyword>
<dbReference type="PANTHER" id="PTHR15683:SF8">
    <property type="entry name" value="SCAFFOLD ATTACHMENT FACTOR B, ISOFORM B"/>
    <property type="match status" value="1"/>
</dbReference>
<feature type="compositionally biased region" description="Low complexity" evidence="5">
    <location>
        <begin position="522"/>
        <end position="534"/>
    </location>
</feature>
<feature type="region of interest" description="Disordered" evidence="5">
    <location>
        <begin position="333"/>
        <end position="605"/>
    </location>
</feature>
<dbReference type="CDD" id="cd12417">
    <property type="entry name" value="RRM_SAFB_like"/>
    <property type="match status" value="1"/>
</dbReference>
<comment type="subcellular location">
    <subcellularLocation>
        <location evidence="1">Nucleus</location>
    </subcellularLocation>
</comment>
<dbReference type="InterPro" id="IPR051738">
    <property type="entry name" value="SAF_Modulators"/>
</dbReference>
<evidence type="ECO:0000256" key="2">
    <source>
        <dbReference type="ARBA" id="ARBA00022884"/>
    </source>
</evidence>
<dbReference type="GO" id="GO:0006357">
    <property type="term" value="P:regulation of transcription by RNA polymerase II"/>
    <property type="evidence" value="ECO:0007669"/>
    <property type="project" value="TreeGrafter"/>
</dbReference>
<dbReference type="OrthoDB" id="6159259at2759"/>
<gene>
    <name evidence="8" type="primary">LOC108735261</name>
</gene>
<feature type="compositionally biased region" description="Basic and acidic residues" evidence="5">
    <location>
        <begin position="103"/>
        <end position="175"/>
    </location>
</feature>
<evidence type="ECO:0000313" key="8">
    <source>
        <dbReference type="RefSeq" id="XP_018322643.1"/>
    </source>
</evidence>
<reference evidence="8" key="1">
    <citation type="submission" date="2025-08" db="UniProtKB">
        <authorList>
            <consortium name="RefSeq"/>
        </authorList>
    </citation>
    <scope>IDENTIFICATION</scope>
    <source>
        <tissue evidence="8">Entire body</tissue>
    </source>
</reference>
<feature type="region of interest" description="Disordered" evidence="5">
    <location>
        <begin position="1"/>
        <end position="27"/>
    </location>
</feature>
<evidence type="ECO:0000313" key="7">
    <source>
        <dbReference type="Proteomes" id="UP000192223"/>
    </source>
</evidence>
<dbReference type="Pfam" id="PF00076">
    <property type="entry name" value="RRM_1"/>
    <property type="match status" value="1"/>
</dbReference>
<dbReference type="InterPro" id="IPR012677">
    <property type="entry name" value="Nucleotide-bd_a/b_plait_sf"/>
</dbReference>
<feature type="compositionally biased region" description="Low complexity" evidence="5">
    <location>
        <begin position="560"/>
        <end position="573"/>
    </location>
</feature>
<dbReference type="GeneID" id="108735261"/>
<accession>A0A1W4WR89</accession>
<dbReference type="GO" id="GO:0043565">
    <property type="term" value="F:sequence-specific DNA binding"/>
    <property type="evidence" value="ECO:0007669"/>
    <property type="project" value="TreeGrafter"/>
</dbReference>
<dbReference type="GO" id="GO:0003723">
    <property type="term" value="F:RNA binding"/>
    <property type="evidence" value="ECO:0007669"/>
    <property type="project" value="UniProtKB-UniRule"/>
</dbReference>
<dbReference type="PANTHER" id="PTHR15683">
    <property type="entry name" value="SCAFFOLD ATTACHMENT FACTOR B-RELATED"/>
    <property type="match status" value="1"/>
</dbReference>
<feature type="compositionally biased region" description="Basic and acidic residues" evidence="5">
    <location>
        <begin position="345"/>
        <end position="365"/>
    </location>
</feature>
<feature type="compositionally biased region" description="Basic and acidic residues" evidence="5">
    <location>
        <begin position="456"/>
        <end position="504"/>
    </location>
</feature>
<dbReference type="RefSeq" id="XP_018322643.1">
    <property type="nucleotide sequence ID" value="XM_018467141.1"/>
</dbReference>